<name>A0A660LCE8_9ACTN</name>
<gene>
    <name evidence="2" type="ORF">C8N24_1749</name>
</gene>
<protein>
    <submittedName>
        <fullName evidence="2">TIR domain-containing protein</fullName>
    </submittedName>
</protein>
<evidence type="ECO:0000313" key="2">
    <source>
        <dbReference type="EMBL" id="RKQ91915.1"/>
    </source>
</evidence>
<dbReference type="InterPro" id="IPR000157">
    <property type="entry name" value="TIR_dom"/>
</dbReference>
<reference evidence="2 3" key="1">
    <citation type="submission" date="2018-10" db="EMBL/GenBank/DDBJ databases">
        <title>Genomic Encyclopedia of Archaeal and Bacterial Type Strains, Phase II (KMG-II): from individual species to whole genera.</title>
        <authorList>
            <person name="Goeker M."/>
        </authorList>
    </citation>
    <scope>NUCLEOTIDE SEQUENCE [LARGE SCALE GENOMIC DNA]</scope>
    <source>
        <strain evidence="2 3">DSM 14954</strain>
    </source>
</reference>
<dbReference type="Pfam" id="PF13676">
    <property type="entry name" value="TIR_2"/>
    <property type="match status" value="1"/>
</dbReference>
<dbReference type="Gene3D" id="3.40.50.10140">
    <property type="entry name" value="Toll/interleukin-1 receptor homology (TIR) domain"/>
    <property type="match status" value="1"/>
</dbReference>
<comment type="caution">
    <text evidence="2">The sequence shown here is derived from an EMBL/GenBank/DDBJ whole genome shotgun (WGS) entry which is preliminary data.</text>
</comment>
<dbReference type="RefSeq" id="WP_147447702.1">
    <property type="nucleotide sequence ID" value="NZ_RBIL01000001.1"/>
</dbReference>
<keyword evidence="3" id="KW-1185">Reference proteome</keyword>
<dbReference type="AlphaFoldDB" id="A0A660LCE8"/>
<dbReference type="GO" id="GO:0007165">
    <property type="term" value="P:signal transduction"/>
    <property type="evidence" value="ECO:0007669"/>
    <property type="project" value="InterPro"/>
</dbReference>
<evidence type="ECO:0000313" key="3">
    <source>
        <dbReference type="Proteomes" id="UP000278962"/>
    </source>
</evidence>
<evidence type="ECO:0000259" key="1">
    <source>
        <dbReference type="Pfam" id="PF13676"/>
    </source>
</evidence>
<organism evidence="2 3">
    <name type="scientific">Solirubrobacter pauli</name>
    <dbReference type="NCBI Taxonomy" id="166793"/>
    <lineage>
        <taxon>Bacteria</taxon>
        <taxon>Bacillati</taxon>
        <taxon>Actinomycetota</taxon>
        <taxon>Thermoleophilia</taxon>
        <taxon>Solirubrobacterales</taxon>
        <taxon>Solirubrobacteraceae</taxon>
        <taxon>Solirubrobacter</taxon>
    </lineage>
</organism>
<dbReference type="Proteomes" id="UP000278962">
    <property type="component" value="Unassembled WGS sequence"/>
</dbReference>
<dbReference type="EMBL" id="RBIL01000001">
    <property type="protein sequence ID" value="RKQ91915.1"/>
    <property type="molecule type" value="Genomic_DNA"/>
</dbReference>
<proteinExistence type="predicted"/>
<accession>A0A660LCE8</accession>
<dbReference type="SUPFAM" id="SSF52200">
    <property type="entry name" value="Toll/Interleukin receptor TIR domain"/>
    <property type="match status" value="1"/>
</dbReference>
<dbReference type="InterPro" id="IPR035897">
    <property type="entry name" value="Toll_tir_struct_dom_sf"/>
</dbReference>
<sequence>MALKGFWSYVHADDQAEHGRIAQLARDVAQQFEMLTGEPIELFLDQDALEWGDKWRAKIDSSLASIAFFIPVITPRYFRSAECRREFQFFARQAKAFGVTELVLPVLYVDFPGLHDEDADDDLVALIREFQWQDWSDLRFAERESGDYRRGVTKLAQRLVDANAAAEKVDAAAAAEALASSDPSSSDEELGIIDRIAAAEDAMPAWNETLEKIGLELERIRESVERGTAGFQRSDAQGKGYAGRLRVARQVATDLDAPAGDLRELGNEFASHLHTIDAGIREIIEQSGIAFDEDPSIKDEVCEFFGLVRDLARASTFALEGMQGMLKAIAPVERLSRDLRPPLRAMRQGLTSMLEGQEVTREWVALLDASPVGCDADDSTWEPPSDG</sequence>
<feature type="domain" description="TIR" evidence="1">
    <location>
        <begin position="25"/>
        <end position="137"/>
    </location>
</feature>
<dbReference type="OrthoDB" id="9147462at2"/>